<dbReference type="EMBL" id="NPIC01000001">
    <property type="protein sequence ID" value="RDL40888.1"/>
    <property type="molecule type" value="Genomic_DNA"/>
</dbReference>
<dbReference type="AlphaFoldDB" id="A0A370TZH2"/>
<dbReference type="RefSeq" id="XP_031873544.1">
    <property type="nucleotide sequence ID" value="XM_032009490.1"/>
</dbReference>
<dbReference type="GeneID" id="43593716"/>
<dbReference type="Proteomes" id="UP000254866">
    <property type="component" value="Unassembled WGS sequence"/>
</dbReference>
<keyword evidence="1" id="KW-0732">Signal</keyword>
<feature type="signal peptide" evidence="1">
    <location>
        <begin position="1"/>
        <end position="19"/>
    </location>
</feature>
<reference evidence="2 3" key="1">
    <citation type="journal article" date="2018" name="IMA Fungus">
        <title>IMA Genome-F 9: Draft genome sequence of Annulohypoxylon stygium, Aspergillus mulundensis, Berkeleyomyces basicola (syn. Thielaviopsis basicola), Ceratocystis smalleyi, two Cercospora beticola strains, Coleophoma cylindrospora, Fusarium fracticaudum, Phialophora cf. hyalina, and Morchella septimelata.</title>
        <authorList>
            <person name="Wingfield B.D."/>
            <person name="Bills G.F."/>
            <person name="Dong Y."/>
            <person name="Huang W."/>
            <person name="Nel W.J."/>
            <person name="Swalarsk-Parry B.S."/>
            <person name="Vaghefi N."/>
            <person name="Wilken P.M."/>
            <person name="An Z."/>
            <person name="de Beer Z.W."/>
            <person name="De Vos L."/>
            <person name="Chen L."/>
            <person name="Duong T.A."/>
            <person name="Gao Y."/>
            <person name="Hammerbacher A."/>
            <person name="Kikkert J.R."/>
            <person name="Li Y."/>
            <person name="Li H."/>
            <person name="Li K."/>
            <person name="Li Q."/>
            <person name="Liu X."/>
            <person name="Ma X."/>
            <person name="Naidoo K."/>
            <person name="Pethybridge S.J."/>
            <person name="Sun J."/>
            <person name="Steenkamp E.T."/>
            <person name="van der Nest M.A."/>
            <person name="van Wyk S."/>
            <person name="Wingfield M.J."/>
            <person name="Xiong C."/>
            <person name="Yue Q."/>
            <person name="Zhang X."/>
        </authorList>
    </citation>
    <scope>NUCLEOTIDE SEQUENCE [LARGE SCALE GENOMIC DNA]</scope>
    <source>
        <strain evidence="2 3">BP 5553</strain>
    </source>
</reference>
<comment type="caution">
    <text evidence="2">The sequence shown here is derived from an EMBL/GenBank/DDBJ whole genome shotgun (WGS) entry which is preliminary data.</text>
</comment>
<accession>A0A370TZH2</accession>
<sequence length="159" mass="16434">MKLTSIISALPLFTAFAYAADSKLDVASVISEFYPTKTPSVEAAVSTSLASALHSVQASWFDSPAQTSAYKAIYSAAPSSLKSSLASSGYRYAQITTQEWYTKDVPKAQQTDLAKEDEALKSAARKILGTSTSTGGAVQRTGMAVAGVVGAVGAVLAAL</sequence>
<evidence type="ECO:0000313" key="2">
    <source>
        <dbReference type="EMBL" id="RDL40888.1"/>
    </source>
</evidence>
<name>A0A370TZH2_9HELO</name>
<protein>
    <submittedName>
        <fullName evidence="2">Uncharacterized protein</fullName>
    </submittedName>
</protein>
<gene>
    <name evidence="2" type="ORF">BP5553_00867</name>
</gene>
<organism evidence="2 3">
    <name type="scientific">Venustampulla echinocandica</name>
    <dbReference type="NCBI Taxonomy" id="2656787"/>
    <lineage>
        <taxon>Eukaryota</taxon>
        <taxon>Fungi</taxon>
        <taxon>Dikarya</taxon>
        <taxon>Ascomycota</taxon>
        <taxon>Pezizomycotina</taxon>
        <taxon>Leotiomycetes</taxon>
        <taxon>Helotiales</taxon>
        <taxon>Pleuroascaceae</taxon>
        <taxon>Venustampulla</taxon>
    </lineage>
</organism>
<proteinExistence type="predicted"/>
<dbReference type="OrthoDB" id="3556547at2759"/>
<feature type="chain" id="PRO_5016918212" evidence="1">
    <location>
        <begin position="20"/>
        <end position="159"/>
    </location>
</feature>
<keyword evidence="3" id="KW-1185">Reference proteome</keyword>
<evidence type="ECO:0000256" key="1">
    <source>
        <dbReference type="SAM" id="SignalP"/>
    </source>
</evidence>
<evidence type="ECO:0000313" key="3">
    <source>
        <dbReference type="Proteomes" id="UP000254866"/>
    </source>
</evidence>